<feature type="domain" description="Bacterial bifunctional deaminase-reductase C-terminal" evidence="10">
    <location>
        <begin position="10"/>
        <end position="210"/>
    </location>
</feature>
<evidence type="ECO:0000313" key="11">
    <source>
        <dbReference type="EMBL" id="KAL2814069.1"/>
    </source>
</evidence>
<comment type="caution">
    <text evidence="11">The sequence shown here is derived from an EMBL/GenBank/DDBJ whole genome shotgun (WGS) entry which is preliminary data.</text>
</comment>
<dbReference type="Gene3D" id="3.40.430.10">
    <property type="entry name" value="Dihydrofolate Reductase, subunit A"/>
    <property type="match status" value="1"/>
</dbReference>
<evidence type="ECO:0000256" key="5">
    <source>
        <dbReference type="ARBA" id="ARBA00022619"/>
    </source>
</evidence>
<dbReference type="EC" id="1.1.1.302" evidence="3"/>
<proteinExistence type="inferred from homology"/>
<keyword evidence="12" id="KW-1185">Reference proteome</keyword>
<dbReference type="InterPro" id="IPR050765">
    <property type="entry name" value="Riboflavin_Biosynth_HTPR"/>
</dbReference>
<evidence type="ECO:0000256" key="2">
    <source>
        <dbReference type="ARBA" id="ARBA00009723"/>
    </source>
</evidence>
<protein>
    <recommendedName>
        <fullName evidence="4">2,5-diamino-6-ribosylamino-4(3H)-pyrimidinone 5'-phosphate reductase</fullName>
        <ecNumber evidence="3">1.1.1.302</ecNumber>
    </recommendedName>
    <alternativeName>
        <fullName evidence="7">2,5-diamino-6-(5-phospho-D-ribosylamino)pyrimidin-4(3H)-one reductase</fullName>
    </alternativeName>
    <alternativeName>
        <fullName evidence="6">2,5-diamino-6-ribitylamino-4(3H)-pyrimidinone 5'-phosphate synthase</fullName>
    </alternativeName>
</protein>
<sequence>MDNRTWKARVFAATSLDGFIARKNNDILWLTQPKPNPAHTRPSSPKKTLTFEQHISEVDFIIMGRETFQVCLSLPEWPYPPSKNLLVLSTTLQFLPTLSNIPASSSPTPTSTPIPQPEYCGVVASLDETETILAKKGAKMVYVDGGKTVQGFLTRGWVDELVLTHAPILLGAGNGDENGDGGGGRPLFSHRGLRVPEDVRFTLVGVDVIEDGMVSSYYRVLRP</sequence>
<gene>
    <name evidence="11" type="ORF">BDW59DRAFT_178087</name>
</gene>
<accession>A0ABR4HF15</accession>
<keyword evidence="5" id="KW-0686">Riboflavin biosynthesis</keyword>
<dbReference type="SUPFAM" id="SSF53597">
    <property type="entry name" value="Dihydrofolate reductase-like"/>
    <property type="match status" value="1"/>
</dbReference>
<comment type="catalytic activity">
    <reaction evidence="8">
        <text>2,5-diamino-6-(1-D-ribitylamino)pyrimidin-4(3H)-one 5'-phosphate + NAD(+) = 2,5-diamino-6-(1-D-ribosylamino)pyrimidin-4(3H)-one 5'-phosphate + NADH + H(+)</text>
        <dbReference type="Rhea" id="RHEA:27274"/>
        <dbReference type="ChEBI" id="CHEBI:15378"/>
        <dbReference type="ChEBI" id="CHEBI:57540"/>
        <dbReference type="ChEBI" id="CHEBI:57945"/>
        <dbReference type="ChEBI" id="CHEBI:58890"/>
        <dbReference type="ChEBI" id="CHEBI:59545"/>
        <dbReference type="EC" id="1.1.1.302"/>
    </reaction>
</comment>
<comment type="function">
    <text evidence="1">Catalyzes an early step in riboflavin biosynthesis, the NADPH-dependent reduction of the ribose side chain of 2,5-diamino-6-ribosylamino-4(3H)-pyrimidinone 5'-phosphate, yielding 2,5-diamino-6-ribitylamino-4(3H)-pyrimidinone 5'-phosphate.</text>
</comment>
<evidence type="ECO:0000256" key="3">
    <source>
        <dbReference type="ARBA" id="ARBA00012851"/>
    </source>
</evidence>
<dbReference type="PANTHER" id="PTHR38011:SF11">
    <property type="entry name" value="2,5-DIAMINO-6-RIBOSYLAMINO-4(3H)-PYRIMIDINONE 5'-PHOSPHATE REDUCTASE"/>
    <property type="match status" value="1"/>
</dbReference>
<evidence type="ECO:0000256" key="8">
    <source>
        <dbReference type="ARBA" id="ARBA00047550"/>
    </source>
</evidence>
<evidence type="ECO:0000256" key="7">
    <source>
        <dbReference type="ARBA" id="ARBA00031630"/>
    </source>
</evidence>
<reference evidence="11 12" key="1">
    <citation type="submission" date="2024-07" db="EMBL/GenBank/DDBJ databases">
        <title>Section-level genome sequencing and comparative genomics of Aspergillus sections Usti and Cavernicolus.</title>
        <authorList>
            <consortium name="Lawrence Berkeley National Laboratory"/>
            <person name="Nybo J.L."/>
            <person name="Vesth T.C."/>
            <person name="Theobald S."/>
            <person name="Frisvad J.C."/>
            <person name="Larsen T.O."/>
            <person name="Kjaerboelling I."/>
            <person name="Rothschild-Mancinelli K."/>
            <person name="Lyhne E.K."/>
            <person name="Kogle M.E."/>
            <person name="Barry K."/>
            <person name="Clum A."/>
            <person name="Na H."/>
            <person name="Ledsgaard L."/>
            <person name="Lin J."/>
            <person name="Lipzen A."/>
            <person name="Kuo A."/>
            <person name="Riley R."/>
            <person name="Mondo S."/>
            <person name="LaButti K."/>
            <person name="Haridas S."/>
            <person name="Pangalinan J."/>
            <person name="Salamov A.A."/>
            <person name="Simmons B.A."/>
            <person name="Magnuson J.K."/>
            <person name="Chen J."/>
            <person name="Drula E."/>
            <person name="Henrissat B."/>
            <person name="Wiebenga A."/>
            <person name="Lubbers R.J."/>
            <person name="Gomes A.C."/>
            <person name="Makela M.R."/>
            <person name="Stajich J."/>
            <person name="Grigoriev I.V."/>
            <person name="Mortensen U.H."/>
            <person name="De vries R.P."/>
            <person name="Baker S.E."/>
            <person name="Andersen M.R."/>
        </authorList>
    </citation>
    <scope>NUCLEOTIDE SEQUENCE [LARGE SCALE GENOMIC DNA]</scope>
    <source>
        <strain evidence="11 12">CBS 600.67</strain>
    </source>
</reference>
<evidence type="ECO:0000256" key="9">
    <source>
        <dbReference type="ARBA" id="ARBA00049020"/>
    </source>
</evidence>
<comment type="similarity">
    <text evidence="2">Belongs to the HTP reductase family.</text>
</comment>
<dbReference type="InterPro" id="IPR024072">
    <property type="entry name" value="DHFR-like_dom_sf"/>
</dbReference>
<name>A0ABR4HF15_9EURO</name>
<evidence type="ECO:0000256" key="4">
    <source>
        <dbReference type="ARBA" id="ARBA00015035"/>
    </source>
</evidence>
<dbReference type="Proteomes" id="UP001610335">
    <property type="component" value="Unassembled WGS sequence"/>
</dbReference>
<evidence type="ECO:0000313" key="12">
    <source>
        <dbReference type="Proteomes" id="UP001610335"/>
    </source>
</evidence>
<evidence type="ECO:0000256" key="6">
    <source>
        <dbReference type="ARBA" id="ARBA00030073"/>
    </source>
</evidence>
<organism evidence="11 12">
    <name type="scientific">Aspergillus cavernicola</name>
    <dbReference type="NCBI Taxonomy" id="176166"/>
    <lineage>
        <taxon>Eukaryota</taxon>
        <taxon>Fungi</taxon>
        <taxon>Dikarya</taxon>
        <taxon>Ascomycota</taxon>
        <taxon>Pezizomycotina</taxon>
        <taxon>Eurotiomycetes</taxon>
        <taxon>Eurotiomycetidae</taxon>
        <taxon>Eurotiales</taxon>
        <taxon>Aspergillaceae</taxon>
        <taxon>Aspergillus</taxon>
        <taxon>Aspergillus subgen. Nidulantes</taxon>
    </lineage>
</organism>
<comment type="catalytic activity">
    <reaction evidence="9">
        <text>2,5-diamino-6-(1-D-ribitylamino)pyrimidin-4(3H)-one 5'-phosphate + NADP(+) = 2,5-diamino-6-(1-D-ribosylamino)pyrimidin-4(3H)-one 5'-phosphate + NADPH + H(+)</text>
        <dbReference type="Rhea" id="RHEA:27278"/>
        <dbReference type="ChEBI" id="CHEBI:15378"/>
        <dbReference type="ChEBI" id="CHEBI:57783"/>
        <dbReference type="ChEBI" id="CHEBI:58349"/>
        <dbReference type="ChEBI" id="CHEBI:58890"/>
        <dbReference type="ChEBI" id="CHEBI:59545"/>
        <dbReference type="EC" id="1.1.1.302"/>
    </reaction>
</comment>
<evidence type="ECO:0000259" key="10">
    <source>
        <dbReference type="Pfam" id="PF01872"/>
    </source>
</evidence>
<dbReference type="EMBL" id="JBFXLS010000133">
    <property type="protein sequence ID" value="KAL2814069.1"/>
    <property type="molecule type" value="Genomic_DNA"/>
</dbReference>
<dbReference type="PANTHER" id="PTHR38011">
    <property type="entry name" value="DIHYDROFOLATE REDUCTASE FAMILY PROTEIN (AFU_ORTHOLOGUE AFUA_8G06820)"/>
    <property type="match status" value="1"/>
</dbReference>
<dbReference type="InterPro" id="IPR002734">
    <property type="entry name" value="RibDG_C"/>
</dbReference>
<dbReference type="Pfam" id="PF01872">
    <property type="entry name" value="RibD_C"/>
    <property type="match status" value="1"/>
</dbReference>
<evidence type="ECO:0000256" key="1">
    <source>
        <dbReference type="ARBA" id="ARBA00003555"/>
    </source>
</evidence>